<keyword evidence="3" id="KW-0677">Repeat</keyword>
<feature type="compositionally biased region" description="Pro residues" evidence="5">
    <location>
        <begin position="368"/>
        <end position="384"/>
    </location>
</feature>
<keyword evidence="4" id="KW-0472">Membrane</keyword>
<feature type="region of interest" description="Disordered" evidence="5">
    <location>
        <begin position="178"/>
        <end position="228"/>
    </location>
</feature>
<dbReference type="InterPro" id="IPR011989">
    <property type="entry name" value="ARM-like"/>
</dbReference>
<dbReference type="OrthoDB" id="5574975at2759"/>
<gene>
    <name evidence="7" type="ORF">B9Z19DRAFT_1081230</name>
</gene>
<dbReference type="SUPFAM" id="SSF48371">
    <property type="entry name" value="ARM repeat"/>
    <property type="match status" value="1"/>
</dbReference>
<feature type="compositionally biased region" description="Basic and acidic residues" evidence="5">
    <location>
        <begin position="202"/>
        <end position="212"/>
    </location>
</feature>
<dbReference type="STRING" id="42251.A0A2T6ZW60"/>
<proteinExistence type="inferred from homology"/>
<comment type="caution">
    <text evidence="7">The sequence shown here is derived from an EMBL/GenBank/DDBJ whole genome shotgun (WGS) entry which is preliminary data.</text>
</comment>
<dbReference type="GO" id="GO:0070772">
    <property type="term" value="C:PAS complex"/>
    <property type="evidence" value="ECO:0007669"/>
    <property type="project" value="InterPro"/>
</dbReference>
<evidence type="ECO:0000259" key="6">
    <source>
        <dbReference type="Pfam" id="PF11916"/>
    </source>
</evidence>
<feature type="region of interest" description="Disordered" evidence="5">
    <location>
        <begin position="325"/>
        <end position="387"/>
    </location>
</feature>
<evidence type="ECO:0000256" key="2">
    <source>
        <dbReference type="ARBA" id="ARBA00010225"/>
    </source>
</evidence>
<comment type="subcellular location">
    <subcellularLocation>
        <location evidence="1">Endomembrane system</location>
    </subcellularLocation>
</comment>
<dbReference type="PANTHER" id="PTHR16023">
    <property type="entry name" value="TAX1 BINDING PROTEIN-RELATED"/>
    <property type="match status" value="1"/>
</dbReference>
<evidence type="ECO:0000313" key="8">
    <source>
        <dbReference type="Proteomes" id="UP000244722"/>
    </source>
</evidence>
<accession>A0A2T6ZW60</accession>
<keyword evidence="8" id="KW-1185">Reference proteome</keyword>
<dbReference type="Proteomes" id="UP000244722">
    <property type="component" value="Unassembled WGS sequence"/>
</dbReference>
<feature type="compositionally biased region" description="Polar residues" evidence="5">
    <location>
        <begin position="184"/>
        <end position="197"/>
    </location>
</feature>
<dbReference type="Gene3D" id="1.25.10.10">
    <property type="entry name" value="Leucine-rich Repeat Variant"/>
    <property type="match status" value="2"/>
</dbReference>
<comment type="similarity">
    <text evidence="2">Belongs to the VAC14 family.</text>
</comment>
<dbReference type="GO" id="GO:0010008">
    <property type="term" value="C:endosome membrane"/>
    <property type="evidence" value="ECO:0007669"/>
    <property type="project" value="TreeGrafter"/>
</dbReference>
<evidence type="ECO:0000256" key="3">
    <source>
        <dbReference type="ARBA" id="ARBA00022737"/>
    </source>
</evidence>
<feature type="compositionally biased region" description="Basic and acidic residues" evidence="5">
    <location>
        <begin position="344"/>
        <end position="363"/>
    </location>
</feature>
<dbReference type="PANTHER" id="PTHR16023:SF0">
    <property type="entry name" value="PROTEIN VAC14 HOMOLOG"/>
    <property type="match status" value="1"/>
</dbReference>
<reference evidence="7 8" key="1">
    <citation type="submission" date="2017-04" db="EMBL/GenBank/DDBJ databases">
        <title>Draft genome sequence of Tuber borchii Vittad., a whitish edible truffle.</title>
        <authorList>
            <consortium name="DOE Joint Genome Institute"/>
            <person name="Murat C."/>
            <person name="Kuo A."/>
            <person name="Barry K.W."/>
            <person name="Clum A."/>
            <person name="Dockter R.B."/>
            <person name="Fauchery L."/>
            <person name="Iotti M."/>
            <person name="Kohler A."/>
            <person name="Labutti K."/>
            <person name="Lindquist E.A."/>
            <person name="Lipzen A."/>
            <person name="Ohm R.A."/>
            <person name="Wang M."/>
            <person name="Grigoriev I.V."/>
            <person name="Zambonelli A."/>
            <person name="Martin F.M."/>
        </authorList>
    </citation>
    <scope>NUCLEOTIDE SEQUENCE [LARGE SCALE GENOMIC DNA]</scope>
    <source>
        <strain evidence="7 8">Tbo3840</strain>
    </source>
</reference>
<dbReference type="InterPro" id="IPR026825">
    <property type="entry name" value="Vac14"/>
</dbReference>
<protein>
    <submittedName>
        <fullName evidence="7">Armadillo-type protein</fullName>
    </submittedName>
</protein>
<dbReference type="AlphaFoldDB" id="A0A2T6ZW60"/>
<dbReference type="Pfam" id="PF11916">
    <property type="entry name" value="Vac14_Fig4_bd"/>
    <property type="match status" value="1"/>
</dbReference>
<organism evidence="7 8">
    <name type="scientific">Tuber borchii</name>
    <name type="common">White truffle</name>
    <dbReference type="NCBI Taxonomy" id="42251"/>
    <lineage>
        <taxon>Eukaryota</taxon>
        <taxon>Fungi</taxon>
        <taxon>Dikarya</taxon>
        <taxon>Ascomycota</taxon>
        <taxon>Pezizomycotina</taxon>
        <taxon>Pezizomycetes</taxon>
        <taxon>Pezizales</taxon>
        <taxon>Tuberaceae</taxon>
        <taxon>Tuber</taxon>
    </lineage>
</organism>
<name>A0A2T6ZW60_TUBBO</name>
<dbReference type="InterPro" id="IPR016024">
    <property type="entry name" value="ARM-type_fold"/>
</dbReference>
<dbReference type="EMBL" id="NESQ01000085">
    <property type="protein sequence ID" value="PUU79674.1"/>
    <property type="molecule type" value="Genomic_DNA"/>
</dbReference>
<dbReference type="InterPro" id="IPR021841">
    <property type="entry name" value="VAC14_Fig4p-bd"/>
</dbReference>
<dbReference type="GO" id="GO:0006661">
    <property type="term" value="P:phosphatidylinositol biosynthetic process"/>
    <property type="evidence" value="ECO:0007669"/>
    <property type="project" value="InterPro"/>
</dbReference>
<evidence type="ECO:0000256" key="1">
    <source>
        <dbReference type="ARBA" id="ARBA00004308"/>
    </source>
</evidence>
<dbReference type="Pfam" id="PF12755">
    <property type="entry name" value="Vac14_Fab1_bd"/>
    <property type="match status" value="1"/>
</dbReference>
<evidence type="ECO:0000313" key="7">
    <source>
        <dbReference type="EMBL" id="PUU79674.1"/>
    </source>
</evidence>
<sequence length="556" mass="61855">MYNIAKVAKGEILPFFNDVFDALSKLAADSELSVKNGAELLDRLVKDIVAESAATYVSVLQSPEQSITDAQSDENSPTYASDAAFPTAFSLPSFIPLLTERIHVVNAFTRIFLVSWITLLDSIPDLELVTYLPEFLEGLFKFLSDPVGDVHTATQQALEGFLTEIKRIARIKRGIEESRKSRTGRMSQSRTRSNSESGDTEEGIRLSEKLSLEDSGEGVPPLEEKGLSADGSWIPGQDVLVDHQKILEILIPFLDATEESIQLTALRWVESFFDICPEDLLPFVPRLLSHVLPAIAHEGEIVRSAAMKVNTSLLSLIMSLSDDVAGEPATPMSRNPTRESTVSSDRRDSQARQPLPKDSDLGRRTPSSIPPVTTPIPPASPIPPKTADLDYSATVNALTLQFLNEHEQTRVVALEWLLMLHRKAPRKMLAINDGTFPALLKTLSDPSDQVVTRDLQLLSQISHNSEDNYFTSFMVDLLSLFSTDRRLLETKGNLIIRHLCVNLNPERIYRTLAEILEKDEDVEFASIMIQNLNNNLMTAPELADLRKRLRSLDTKV</sequence>
<feature type="domain" description="Vacuolar protein 14 C-terminal Fig4-binding" evidence="6">
    <location>
        <begin position="486"/>
        <end position="554"/>
    </location>
</feature>
<evidence type="ECO:0000256" key="5">
    <source>
        <dbReference type="SAM" id="MobiDB-lite"/>
    </source>
</evidence>
<feature type="compositionally biased region" description="Polar residues" evidence="5">
    <location>
        <begin position="332"/>
        <end position="343"/>
    </location>
</feature>
<evidence type="ECO:0000256" key="4">
    <source>
        <dbReference type="ARBA" id="ARBA00023136"/>
    </source>
</evidence>
<dbReference type="GO" id="GO:0000329">
    <property type="term" value="C:fungal-type vacuole membrane"/>
    <property type="evidence" value="ECO:0007669"/>
    <property type="project" value="TreeGrafter"/>
</dbReference>